<dbReference type="RefSeq" id="WP_258848408.1">
    <property type="nucleotide sequence ID" value="NZ_JANUGX010000059.1"/>
</dbReference>
<keyword evidence="1" id="KW-0732">Signal</keyword>
<keyword evidence="3" id="KW-1185">Reference proteome</keyword>
<sequence>MFARHSVLAIAAVLASGAACAQQSPALDRMSISAGVFSAKPKIHAAGDTSQGYLSTPDAEGSHTTLPRVKAEVLLGDSQGLALDYWRYDKDYNPTIAGASTIDGRPVSGTATVNANLRLDLAQLAYRWWLGRGNDVFGVGVGAAYLHAKVSGEGRGQVTGVSGLPQTVEFNGRGQTSESGYAPLVELAWRHSFNEQLRLVAEASGVKKNGGNVDGHVYGGTIGLEWFPARNVGVVVDYGMQRIQLSRNGEREADLKLRLSGPSAYVKLRF</sequence>
<comment type="caution">
    <text evidence="2">The sequence shown here is derived from an EMBL/GenBank/DDBJ whole genome shotgun (WGS) entry which is preliminary data.</text>
</comment>
<protein>
    <recommendedName>
        <fullName evidence="4">Outer membrane protein beta-barrel domain-containing protein</fullName>
    </recommendedName>
</protein>
<feature type="chain" id="PRO_5047371853" description="Outer membrane protein beta-barrel domain-containing protein" evidence="1">
    <location>
        <begin position="22"/>
        <end position="270"/>
    </location>
</feature>
<dbReference type="EMBL" id="JANUGX010000059">
    <property type="protein sequence ID" value="MCS0592640.1"/>
    <property type="molecule type" value="Genomic_DNA"/>
</dbReference>
<dbReference type="Proteomes" id="UP001205560">
    <property type="component" value="Unassembled WGS sequence"/>
</dbReference>
<dbReference type="InterPro" id="IPR036709">
    <property type="entry name" value="Autotransporte_beta_dom_sf"/>
</dbReference>
<organism evidence="2 3">
    <name type="scientific">Massilia norwichensis</name>
    <dbReference type="NCBI Taxonomy" id="1442366"/>
    <lineage>
        <taxon>Bacteria</taxon>
        <taxon>Pseudomonadati</taxon>
        <taxon>Pseudomonadota</taxon>
        <taxon>Betaproteobacteria</taxon>
        <taxon>Burkholderiales</taxon>
        <taxon>Oxalobacteraceae</taxon>
        <taxon>Telluria group</taxon>
        <taxon>Massilia</taxon>
    </lineage>
</organism>
<evidence type="ECO:0000313" key="2">
    <source>
        <dbReference type="EMBL" id="MCS0592640.1"/>
    </source>
</evidence>
<reference evidence="2 3" key="1">
    <citation type="submission" date="2022-08" db="EMBL/GenBank/DDBJ databases">
        <title>Reclassification of Massilia species as members of the genera Telluria, Duganella, Pseudoduganella, Mokoshia gen. nov. and Zemynaea gen. nov. using orthogonal and non-orthogonal genome-based approaches.</title>
        <authorList>
            <person name="Bowman J.P."/>
        </authorList>
    </citation>
    <scope>NUCLEOTIDE SEQUENCE [LARGE SCALE GENOMIC DNA]</scope>
    <source>
        <strain evidence="2 3">LMG 28164</strain>
    </source>
</reference>
<evidence type="ECO:0008006" key="4">
    <source>
        <dbReference type="Google" id="ProtNLM"/>
    </source>
</evidence>
<gene>
    <name evidence="2" type="ORF">NX782_26005</name>
</gene>
<evidence type="ECO:0000256" key="1">
    <source>
        <dbReference type="SAM" id="SignalP"/>
    </source>
</evidence>
<evidence type="ECO:0000313" key="3">
    <source>
        <dbReference type="Proteomes" id="UP001205560"/>
    </source>
</evidence>
<proteinExistence type="predicted"/>
<feature type="signal peptide" evidence="1">
    <location>
        <begin position="1"/>
        <end position="21"/>
    </location>
</feature>
<dbReference type="PROSITE" id="PS51257">
    <property type="entry name" value="PROKAR_LIPOPROTEIN"/>
    <property type="match status" value="1"/>
</dbReference>
<accession>A0ABT2AEJ4</accession>
<name>A0ABT2AEJ4_9BURK</name>
<dbReference type="SUPFAM" id="SSF103515">
    <property type="entry name" value="Autotransporter"/>
    <property type="match status" value="1"/>
</dbReference>